<dbReference type="EMBL" id="CP144143">
    <property type="protein sequence ID" value="WWC83222.1"/>
    <property type="molecule type" value="Genomic_DNA"/>
</dbReference>
<feature type="repeat" description="TPR" evidence="1">
    <location>
        <begin position="256"/>
        <end position="289"/>
    </location>
</feature>
<proteinExistence type="predicted"/>
<reference evidence="4" key="1">
    <citation type="submission" date="2024-01" db="EMBL/GenBank/DDBJ databases">
        <title>Mycovorax composti gen. nov. sp. nov., a member of the family Chitinophagaceae isolated from button mushroom compost.</title>
        <authorList>
            <person name="Thai M."/>
            <person name="Bell T.L."/>
            <person name="Kertesz M.A."/>
        </authorList>
    </citation>
    <scope>NUCLEOTIDE SEQUENCE [LARGE SCALE GENOMIC DNA]</scope>
    <source>
        <strain evidence="4">C216</strain>
    </source>
</reference>
<evidence type="ECO:0000256" key="1">
    <source>
        <dbReference type="PROSITE-ProRule" id="PRU00339"/>
    </source>
</evidence>
<keyword evidence="2" id="KW-1133">Transmembrane helix</keyword>
<keyword evidence="2" id="KW-0472">Membrane</keyword>
<dbReference type="InterPro" id="IPR011990">
    <property type="entry name" value="TPR-like_helical_dom_sf"/>
</dbReference>
<dbReference type="SMART" id="SM00028">
    <property type="entry name" value="TPR"/>
    <property type="match status" value="2"/>
</dbReference>
<name>A0ABZ2EIU7_9BACT</name>
<dbReference type="Gene3D" id="1.25.40.10">
    <property type="entry name" value="Tetratricopeptide repeat domain"/>
    <property type="match status" value="1"/>
</dbReference>
<evidence type="ECO:0000313" key="4">
    <source>
        <dbReference type="Proteomes" id="UP001321305"/>
    </source>
</evidence>
<keyword evidence="1" id="KW-0802">TPR repeat</keyword>
<dbReference type="Proteomes" id="UP001321305">
    <property type="component" value="Chromosome"/>
</dbReference>
<dbReference type="PROSITE" id="PS50005">
    <property type="entry name" value="TPR"/>
    <property type="match status" value="1"/>
</dbReference>
<accession>A0ABZ2EIU7</accession>
<evidence type="ECO:0000256" key="2">
    <source>
        <dbReference type="SAM" id="Phobius"/>
    </source>
</evidence>
<evidence type="ECO:0008006" key="5">
    <source>
        <dbReference type="Google" id="ProtNLM"/>
    </source>
</evidence>
<dbReference type="SUPFAM" id="SSF48452">
    <property type="entry name" value="TPR-like"/>
    <property type="match status" value="1"/>
</dbReference>
<gene>
    <name evidence="3" type="ORF">PIECOFPK_00933</name>
</gene>
<sequence length="304" mass="34367">MGVNFAIHLNNLIVKKPQYLTIIFAFLGLCLLWAFGSTKPRKHQSAHTHEGHQHEVSDLNAELLSTSFSIDSNLLASQQRLSEGYQKRVEELNRILQSVTDSQEKTHVYHQLSQFWKDTGRAFIPFAWYTAEGARLENSEKNLNFAGHLFLNNLQEAGDNELRKWMALQAKDLFERTLQVNPDNDSAKVGLGATYIFGGISNAPMQGIAKIREVVDKDSSNVYAQMTLAMGSLMSGQTEKARERLETVARIDAENLQAVLLLADIYERQGNKEKAIAWYQKALPLADQYPEMKAELGKRIQDLK</sequence>
<dbReference type="Pfam" id="PF13432">
    <property type="entry name" value="TPR_16"/>
    <property type="match status" value="1"/>
</dbReference>
<protein>
    <recommendedName>
        <fullName evidence="5">Tetratricopeptide repeat protein</fullName>
    </recommendedName>
</protein>
<evidence type="ECO:0000313" key="3">
    <source>
        <dbReference type="EMBL" id="WWC83222.1"/>
    </source>
</evidence>
<organism evidence="3 4">
    <name type="scientific">Mycovorax composti</name>
    <dbReference type="NCBI Taxonomy" id="2962693"/>
    <lineage>
        <taxon>Bacteria</taxon>
        <taxon>Pseudomonadati</taxon>
        <taxon>Bacteroidota</taxon>
        <taxon>Chitinophagia</taxon>
        <taxon>Chitinophagales</taxon>
        <taxon>Chitinophagaceae</taxon>
        <taxon>Mycovorax</taxon>
    </lineage>
</organism>
<dbReference type="InterPro" id="IPR019734">
    <property type="entry name" value="TPR_rpt"/>
</dbReference>
<keyword evidence="2" id="KW-0812">Transmembrane</keyword>
<keyword evidence="4" id="KW-1185">Reference proteome</keyword>
<feature type="transmembrane region" description="Helical" evidence="2">
    <location>
        <begin position="19"/>
        <end position="36"/>
    </location>
</feature>